<dbReference type="PANTHER" id="PTHR34997:SF1">
    <property type="entry name" value="PEPTIDOGLYCAN-BINDING LYSIN DOMAIN"/>
    <property type="match status" value="1"/>
</dbReference>
<dbReference type="InParanoid" id="A0A0C3E6S8"/>
<dbReference type="HOGENOM" id="CLU_010591_6_1_1"/>
<evidence type="ECO:0000256" key="4">
    <source>
        <dbReference type="SAM" id="SignalP"/>
    </source>
</evidence>
<proteinExistence type="predicted"/>
<dbReference type="SMART" id="SM00257">
    <property type="entry name" value="LysM"/>
    <property type="match status" value="2"/>
</dbReference>
<dbReference type="Proteomes" id="UP000053989">
    <property type="component" value="Unassembled WGS sequence"/>
</dbReference>
<keyword evidence="2" id="KW-0843">Virulence</keyword>
<reference evidence="7" key="2">
    <citation type="submission" date="2015-01" db="EMBL/GenBank/DDBJ databases">
        <title>Evolutionary Origins and Diversification of the Mycorrhizal Mutualists.</title>
        <authorList>
            <consortium name="DOE Joint Genome Institute"/>
            <consortium name="Mycorrhizal Genomics Consortium"/>
            <person name="Kohler A."/>
            <person name="Kuo A."/>
            <person name="Nagy L.G."/>
            <person name="Floudas D."/>
            <person name="Copeland A."/>
            <person name="Barry K.W."/>
            <person name="Cichocki N."/>
            <person name="Veneault-Fourrey C."/>
            <person name="LaButti K."/>
            <person name="Lindquist E.A."/>
            <person name="Lipzen A."/>
            <person name="Lundell T."/>
            <person name="Morin E."/>
            <person name="Murat C."/>
            <person name="Riley R."/>
            <person name="Ohm R."/>
            <person name="Sun H."/>
            <person name="Tunlid A."/>
            <person name="Henrissat B."/>
            <person name="Grigoriev I.V."/>
            <person name="Hibbett D.S."/>
            <person name="Martin F."/>
        </authorList>
    </citation>
    <scope>NUCLEOTIDE SEQUENCE [LARGE SCALE GENOMIC DNA]</scope>
    <source>
        <strain evidence="7">Foug A</strain>
    </source>
</reference>
<dbReference type="Gene3D" id="3.10.350.10">
    <property type="entry name" value="LysM domain"/>
    <property type="match status" value="2"/>
</dbReference>
<reference evidence="6 7" key="1">
    <citation type="submission" date="2014-04" db="EMBL/GenBank/DDBJ databases">
        <authorList>
            <consortium name="DOE Joint Genome Institute"/>
            <person name="Kuo A."/>
            <person name="Kohler A."/>
            <person name="Nagy L.G."/>
            <person name="Floudas D."/>
            <person name="Copeland A."/>
            <person name="Barry K.W."/>
            <person name="Cichocki N."/>
            <person name="Veneault-Fourrey C."/>
            <person name="LaButti K."/>
            <person name="Lindquist E.A."/>
            <person name="Lipzen A."/>
            <person name="Lundell T."/>
            <person name="Morin E."/>
            <person name="Murat C."/>
            <person name="Sun H."/>
            <person name="Tunlid A."/>
            <person name="Henrissat B."/>
            <person name="Grigoriev I.V."/>
            <person name="Hibbett D.S."/>
            <person name="Martin F."/>
            <person name="Nordberg H.P."/>
            <person name="Cantor M.N."/>
            <person name="Hua S.X."/>
        </authorList>
    </citation>
    <scope>NUCLEOTIDE SEQUENCE [LARGE SCALE GENOMIC DNA]</scope>
    <source>
        <strain evidence="6 7">Foug A</strain>
    </source>
</reference>
<dbReference type="OrthoDB" id="5985073at2759"/>
<evidence type="ECO:0000256" key="2">
    <source>
        <dbReference type="ARBA" id="ARBA00023026"/>
    </source>
</evidence>
<evidence type="ECO:0000256" key="1">
    <source>
        <dbReference type="ARBA" id="ARBA00022669"/>
    </source>
</evidence>
<dbReference type="PANTHER" id="PTHR34997">
    <property type="entry name" value="AM15"/>
    <property type="match status" value="1"/>
</dbReference>
<name>A0A0C3E6S8_9AGAM</name>
<dbReference type="InterPro" id="IPR052210">
    <property type="entry name" value="LysM1-like"/>
</dbReference>
<feature type="signal peptide" evidence="4">
    <location>
        <begin position="1"/>
        <end position="20"/>
    </location>
</feature>
<feature type="domain" description="LysM" evidence="5">
    <location>
        <begin position="83"/>
        <end position="129"/>
    </location>
</feature>
<sequence>MFSKVVVILAAVFTAKFAAAQAPQCARNYTVQLGDTCDSISAANNASTYQLAVANWPTINDDCTNLQPNSTICLGDVGEDCQTTYVVKLGDTCDGVSYAAGINDTILVLNNPQIDQGCSNLYVGEVLCVASNVVVPPAPGGTPVNVEGPPSSTPATGDLPYCQ</sequence>
<feature type="domain" description="LysM" evidence="5">
    <location>
        <begin position="27"/>
        <end position="74"/>
    </location>
</feature>
<evidence type="ECO:0000259" key="5">
    <source>
        <dbReference type="PROSITE" id="PS51782"/>
    </source>
</evidence>
<keyword evidence="4" id="KW-0732">Signal</keyword>
<protein>
    <submittedName>
        <fullName evidence="6">Carbohydrate-binding module family 50 protein</fullName>
    </submittedName>
</protein>
<organism evidence="6 7">
    <name type="scientific">Scleroderma citrinum Foug A</name>
    <dbReference type="NCBI Taxonomy" id="1036808"/>
    <lineage>
        <taxon>Eukaryota</taxon>
        <taxon>Fungi</taxon>
        <taxon>Dikarya</taxon>
        <taxon>Basidiomycota</taxon>
        <taxon>Agaricomycotina</taxon>
        <taxon>Agaricomycetes</taxon>
        <taxon>Agaricomycetidae</taxon>
        <taxon>Boletales</taxon>
        <taxon>Sclerodermatineae</taxon>
        <taxon>Sclerodermataceae</taxon>
        <taxon>Scleroderma</taxon>
    </lineage>
</organism>
<keyword evidence="1" id="KW-0147">Chitin-binding</keyword>
<dbReference type="AlphaFoldDB" id="A0A0C3E6S8"/>
<dbReference type="PROSITE" id="PS51782">
    <property type="entry name" value="LYSM"/>
    <property type="match status" value="2"/>
</dbReference>
<accession>A0A0C3E6S8</accession>
<dbReference type="STRING" id="1036808.A0A0C3E6S8"/>
<dbReference type="CDD" id="cd00118">
    <property type="entry name" value="LysM"/>
    <property type="match status" value="2"/>
</dbReference>
<dbReference type="GO" id="GO:0008061">
    <property type="term" value="F:chitin binding"/>
    <property type="evidence" value="ECO:0007669"/>
    <property type="project" value="UniProtKB-KW"/>
</dbReference>
<feature type="region of interest" description="Disordered" evidence="3">
    <location>
        <begin position="141"/>
        <end position="163"/>
    </location>
</feature>
<evidence type="ECO:0000313" key="6">
    <source>
        <dbReference type="EMBL" id="KIM64119.1"/>
    </source>
</evidence>
<feature type="chain" id="PRO_5002163721" evidence="4">
    <location>
        <begin position="21"/>
        <end position="163"/>
    </location>
</feature>
<evidence type="ECO:0000313" key="7">
    <source>
        <dbReference type="Proteomes" id="UP000053989"/>
    </source>
</evidence>
<dbReference type="SUPFAM" id="SSF54106">
    <property type="entry name" value="LysM domain"/>
    <property type="match status" value="2"/>
</dbReference>
<evidence type="ECO:0000256" key="3">
    <source>
        <dbReference type="SAM" id="MobiDB-lite"/>
    </source>
</evidence>
<keyword evidence="7" id="KW-1185">Reference proteome</keyword>
<dbReference type="InterPro" id="IPR018392">
    <property type="entry name" value="LysM"/>
</dbReference>
<dbReference type="InterPro" id="IPR036779">
    <property type="entry name" value="LysM_dom_sf"/>
</dbReference>
<gene>
    <name evidence="6" type="ORF">SCLCIDRAFT_1213517</name>
</gene>
<dbReference type="Pfam" id="PF01476">
    <property type="entry name" value="LysM"/>
    <property type="match status" value="2"/>
</dbReference>
<dbReference type="EMBL" id="KN822030">
    <property type="protein sequence ID" value="KIM64119.1"/>
    <property type="molecule type" value="Genomic_DNA"/>
</dbReference>